<evidence type="ECO:0000256" key="3">
    <source>
        <dbReference type="ARBA" id="ARBA00025745"/>
    </source>
</evidence>
<comment type="subunit">
    <text evidence="4">Component of the 20S proteasome chaperone.</text>
</comment>
<name>A0ABR4NSB2_9SACH</name>
<dbReference type="PIRSF" id="PIRSF010044">
    <property type="entry name" value="UCP010044"/>
    <property type="match status" value="1"/>
</dbReference>
<gene>
    <name evidence="5" type="ORF">RNJ44_00353</name>
</gene>
<evidence type="ECO:0000313" key="6">
    <source>
        <dbReference type="Proteomes" id="UP001623330"/>
    </source>
</evidence>
<keyword evidence="6" id="KW-1185">Reference proteome</keyword>
<sequence>MVSLVVPLVGTGNVPQLAVDLLLHSVDSFQFVCAVDQQYLYPFAGPLDHVMGENAKLYPKEHYSAALELFISKDQKTYVLQQRTPVIPGYMNNFVVEVLIPLIQKYEVDELVVLDSFGALDMEAIAPSPATGSFFSVGTCQLDSITDLVQTFQQNLSINNDSQKINPFNFDKDGLQQEISTDQDIFKIVYHIINATSTTSSGLKKLTYCSTFVHEGDNSEDAYVFYNHLMVRLPEYFPKIENFRAPVSWKGVYGFSQAPTAFDEGIYA</sequence>
<dbReference type="EMBL" id="JBEVYD010000007">
    <property type="protein sequence ID" value="KAL3231318.1"/>
    <property type="molecule type" value="Genomic_DNA"/>
</dbReference>
<dbReference type="InterPro" id="IPR019151">
    <property type="entry name" value="Proteasome_assmbl_chaperone_2"/>
</dbReference>
<organism evidence="5 6">
    <name type="scientific">Nakaseomyces bracarensis</name>
    <dbReference type="NCBI Taxonomy" id="273131"/>
    <lineage>
        <taxon>Eukaryota</taxon>
        <taxon>Fungi</taxon>
        <taxon>Dikarya</taxon>
        <taxon>Ascomycota</taxon>
        <taxon>Saccharomycotina</taxon>
        <taxon>Saccharomycetes</taxon>
        <taxon>Saccharomycetales</taxon>
        <taxon>Saccharomycetaceae</taxon>
        <taxon>Nakaseomyces</taxon>
    </lineage>
</organism>
<protein>
    <recommendedName>
        <fullName evidence="1 4">Proteasome assembly chaperone 2</fullName>
    </recommendedName>
</protein>
<dbReference type="InterPro" id="IPR016562">
    <property type="entry name" value="Proteasome_assmbl_chp_2_euk"/>
</dbReference>
<evidence type="ECO:0000256" key="2">
    <source>
        <dbReference type="ARBA" id="ARBA00023186"/>
    </source>
</evidence>
<evidence type="ECO:0000256" key="1">
    <source>
        <dbReference type="ARBA" id="ARBA00019186"/>
    </source>
</evidence>
<dbReference type="InterPro" id="IPR038389">
    <property type="entry name" value="PSMG2_sf"/>
</dbReference>
<comment type="similarity">
    <text evidence="3 4">Belongs to the PSMG2 family.</text>
</comment>
<comment type="caution">
    <text evidence="5">The sequence shown here is derived from an EMBL/GenBank/DDBJ whole genome shotgun (WGS) entry which is preliminary data.</text>
</comment>
<dbReference type="PANTHER" id="PTHR12970">
    <property type="entry name" value="PROTEASOME ASSEMBLY CHAPERONE 2"/>
    <property type="match status" value="1"/>
</dbReference>
<dbReference type="Gene3D" id="3.40.50.10900">
    <property type="entry name" value="PAC-like subunit"/>
    <property type="match status" value="2"/>
</dbReference>
<accession>A0ABR4NSB2</accession>
<evidence type="ECO:0000256" key="4">
    <source>
        <dbReference type="PIRNR" id="PIRNR010044"/>
    </source>
</evidence>
<keyword evidence="2 4" id="KW-0143">Chaperone</keyword>
<evidence type="ECO:0000313" key="5">
    <source>
        <dbReference type="EMBL" id="KAL3231318.1"/>
    </source>
</evidence>
<dbReference type="PANTHER" id="PTHR12970:SF1">
    <property type="entry name" value="PROTEASOME ASSEMBLY CHAPERONE 2"/>
    <property type="match status" value="1"/>
</dbReference>
<dbReference type="Pfam" id="PF09754">
    <property type="entry name" value="PAC2"/>
    <property type="match status" value="1"/>
</dbReference>
<comment type="function">
    <text evidence="4">Involved in 20S proteasome assembly.</text>
</comment>
<dbReference type="Proteomes" id="UP001623330">
    <property type="component" value="Unassembled WGS sequence"/>
</dbReference>
<reference evidence="5 6" key="1">
    <citation type="submission" date="2024-05" db="EMBL/GenBank/DDBJ databases">
        <title>Long read based assembly of the Candida bracarensis genome reveals expanded adhesin content.</title>
        <authorList>
            <person name="Marcet-Houben M."/>
            <person name="Ksiezopolska E."/>
            <person name="Gabaldon T."/>
        </authorList>
    </citation>
    <scope>NUCLEOTIDE SEQUENCE [LARGE SCALE GENOMIC DNA]</scope>
    <source>
        <strain evidence="5 6">CBM6</strain>
    </source>
</reference>
<proteinExistence type="inferred from homology"/>